<evidence type="ECO:0000313" key="2">
    <source>
        <dbReference type="Proteomes" id="UP001157502"/>
    </source>
</evidence>
<name>A0ACC2HGZ3_DALPE</name>
<sequence>MAYTQGTQSVRRKRKTCRQDQAAKKICISLAPSSKYSWKLPLTKLWGICRKIFGGLKQKVFGKVPDPDSFCGQYYPGTSLELPLEVGLHLMVSRAPACDHIVELLDWFDEPDYIIIVMEHPFPCMDLIGVMRQITCGAMREDFAKGLWQQAVLACRQCIDRGVLHRDVKAENLLLQLDTLRVKLVDFGCSDLFQEELYSEYLGTLLYCPPEVFIEGTYGGDKATVWSLGVLLYAMVNANLPFRDTEEICSGDNFPFITGLSDGMHAG</sequence>
<accession>A0ACC2HGZ3</accession>
<protein>
    <submittedName>
        <fullName evidence="1">Uncharacterized protein</fullName>
    </submittedName>
</protein>
<dbReference type="Proteomes" id="UP001157502">
    <property type="component" value="Chromosome 2"/>
</dbReference>
<keyword evidence="2" id="KW-1185">Reference proteome</keyword>
<gene>
    <name evidence="1" type="ORF">DPEC_G00023940</name>
</gene>
<proteinExistence type="predicted"/>
<comment type="caution">
    <text evidence="1">The sequence shown here is derived from an EMBL/GenBank/DDBJ whole genome shotgun (WGS) entry which is preliminary data.</text>
</comment>
<reference evidence="1" key="1">
    <citation type="submission" date="2021-05" db="EMBL/GenBank/DDBJ databases">
        <authorList>
            <person name="Pan Q."/>
            <person name="Jouanno E."/>
            <person name="Zahm M."/>
            <person name="Klopp C."/>
            <person name="Cabau C."/>
            <person name="Louis A."/>
            <person name="Berthelot C."/>
            <person name="Parey E."/>
            <person name="Roest Crollius H."/>
            <person name="Montfort J."/>
            <person name="Robinson-Rechavi M."/>
            <person name="Bouchez O."/>
            <person name="Lampietro C."/>
            <person name="Lopez Roques C."/>
            <person name="Donnadieu C."/>
            <person name="Postlethwait J."/>
            <person name="Bobe J."/>
            <person name="Dillon D."/>
            <person name="Chandos A."/>
            <person name="von Hippel F."/>
            <person name="Guiguen Y."/>
        </authorList>
    </citation>
    <scope>NUCLEOTIDE SEQUENCE</scope>
    <source>
        <strain evidence="1">YG-Jan2019</strain>
    </source>
</reference>
<dbReference type="EMBL" id="CM055729">
    <property type="protein sequence ID" value="KAJ8015227.1"/>
    <property type="molecule type" value="Genomic_DNA"/>
</dbReference>
<organism evidence="1 2">
    <name type="scientific">Dallia pectoralis</name>
    <name type="common">Alaska blackfish</name>
    <dbReference type="NCBI Taxonomy" id="75939"/>
    <lineage>
        <taxon>Eukaryota</taxon>
        <taxon>Metazoa</taxon>
        <taxon>Chordata</taxon>
        <taxon>Craniata</taxon>
        <taxon>Vertebrata</taxon>
        <taxon>Euteleostomi</taxon>
        <taxon>Actinopterygii</taxon>
        <taxon>Neopterygii</taxon>
        <taxon>Teleostei</taxon>
        <taxon>Protacanthopterygii</taxon>
        <taxon>Esociformes</taxon>
        <taxon>Umbridae</taxon>
        <taxon>Dallia</taxon>
    </lineage>
</organism>
<evidence type="ECO:0000313" key="1">
    <source>
        <dbReference type="EMBL" id="KAJ8015227.1"/>
    </source>
</evidence>